<keyword evidence="1" id="KW-1133">Transmembrane helix</keyword>
<feature type="transmembrane region" description="Helical" evidence="1">
    <location>
        <begin position="345"/>
        <end position="364"/>
    </location>
</feature>
<sequence>MAVTERSADGLHDAADPAAATAEAIAGMTAARRERGSGRLRFDDVWTWACAAIAIAVVLAGLIRTAPAVGHALGWSGGATARAVQVGANLLLWAGELAVCTRLGPVLLAASEITWLLPLPGDRGRLLRPRLTRAVAAASLAGLLIGTLMAALALLLEGQPRLTVLPVALGAHVALACLAVAVGALAEARPALAPRARALGVCLAVAGGTVVVAGPSVPALTATAAFCGPWGWAGWATVAASRGDATAWAAALGVLVLGTAAVLRAAFEVAGSIPTTELLSRGGTSRQAAQGAVLLDLRALTLVMQSAARTGRRRPRLRLPLPRSRWAVGPWRDAVVLLRHPGRSAAALVVLAAGVAQLQLVTHWMRDTPHGPVGPLQATALGLFLVVPLHLAAVALAEPAYQDTDRPRRTLLLPVSPATLAVGHLVVPGLLLWAAAAVARSAALLPGAPAGTLTTYAVTLLVAGPALVATALVGAYRGAPRYDLLALSLDWFAALPFLLWRLAPALAAGFVTAPWLWHSVVGPSAGPDASATLWLAARSAVVIAWAVRRITRQSRDLHT</sequence>
<feature type="transmembrane region" description="Helical" evidence="1">
    <location>
        <begin position="162"/>
        <end position="186"/>
    </location>
</feature>
<organism evidence="2 3">
    <name type="scientific">Streptomyces nojiriensis</name>
    <dbReference type="NCBI Taxonomy" id="66374"/>
    <lineage>
        <taxon>Bacteria</taxon>
        <taxon>Bacillati</taxon>
        <taxon>Actinomycetota</taxon>
        <taxon>Actinomycetes</taxon>
        <taxon>Kitasatosporales</taxon>
        <taxon>Streptomycetaceae</taxon>
        <taxon>Streptomyces</taxon>
    </lineage>
</organism>
<feature type="transmembrane region" description="Helical" evidence="1">
    <location>
        <begin position="529"/>
        <end position="547"/>
    </location>
</feature>
<feature type="transmembrane region" description="Helical" evidence="1">
    <location>
        <begin position="198"/>
        <end position="214"/>
    </location>
</feature>
<dbReference type="Pfam" id="PF19814">
    <property type="entry name" value="DUF6297"/>
    <property type="match status" value="1"/>
</dbReference>
<comment type="caution">
    <text evidence="2">The sequence shown here is derived from an EMBL/GenBank/DDBJ whole genome shotgun (WGS) entry which is preliminary data.</text>
</comment>
<feature type="transmembrane region" description="Helical" evidence="1">
    <location>
        <begin position="491"/>
        <end position="517"/>
    </location>
</feature>
<dbReference type="Proteomes" id="UP000613974">
    <property type="component" value="Unassembled WGS sequence"/>
</dbReference>
<feature type="transmembrane region" description="Helical" evidence="1">
    <location>
        <begin position="134"/>
        <end position="156"/>
    </location>
</feature>
<feature type="transmembrane region" description="Helical" evidence="1">
    <location>
        <begin position="418"/>
        <end position="436"/>
    </location>
</feature>
<keyword evidence="1" id="KW-0472">Membrane</keyword>
<protein>
    <recommendedName>
        <fullName evidence="4">ABC-2 type transport system permease protein</fullName>
    </recommendedName>
</protein>
<evidence type="ECO:0008006" key="4">
    <source>
        <dbReference type="Google" id="ProtNLM"/>
    </source>
</evidence>
<feature type="transmembrane region" description="Helical" evidence="1">
    <location>
        <begin position="45"/>
        <end position="63"/>
    </location>
</feature>
<evidence type="ECO:0000313" key="2">
    <source>
        <dbReference type="EMBL" id="GHI69085.1"/>
    </source>
</evidence>
<name>A0ABQ3SLS6_9ACTN</name>
<evidence type="ECO:0000313" key="3">
    <source>
        <dbReference type="Proteomes" id="UP000613974"/>
    </source>
</evidence>
<feature type="transmembrane region" description="Helical" evidence="1">
    <location>
        <begin position="376"/>
        <end position="397"/>
    </location>
</feature>
<evidence type="ECO:0000256" key="1">
    <source>
        <dbReference type="SAM" id="Phobius"/>
    </source>
</evidence>
<reference evidence="3" key="1">
    <citation type="submission" date="2023-07" db="EMBL/GenBank/DDBJ databases">
        <title>Whole genome shotgun sequence of Streptomyces nojiriensis NBRC 13794.</title>
        <authorList>
            <person name="Komaki H."/>
            <person name="Tamura T."/>
        </authorList>
    </citation>
    <scope>NUCLEOTIDE SEQUENCE [LARGE SCALE GENOMIC DNA]</scope>
    <source>
        <strain evidence="3">NBRC 13794</strain>
    </source>
</reference>
<dbReference type="GeneID" id="95587385"/>
<dbReference type="InterPro" id="IPR046264">
    <property type="entry name" value="DUF6297"/>
</dbReference>
<dbReference type="RefSeq" id="WP_189743320.1">
    <property type="nucleotide sequence ID" value="NZ_BMRL01000013.1"/>
</dbReference>
<dbReference type="EMBL" id="BNEC01000005">
    <property type="protein sequence ID" value="GHI69085.1"/>
    <property type="molecule type" value="Genomic_DNA"/>
</dbReference>
<gene>
    <name evidence="2" type="ORF">Snoj_30030</name>
</gene>
<proteinExistence type="predicted"/>
<feature type="transmembrane region" description="Helical" evidence="1">
    <location>
        <begin position="247"/>
        <end position="267"/>
    </location>
</feature>
<accession>A0ABQ3SLS6</accession>
<keyword evidence="1" id="KW-0812">Transmembrane</keyword>
<keyword evidence="3" id="KW-1185">Reference proteome</keyword>
<feature type="transmembrane region" description="Helical" evidence="1">
    <location>
        <begin position="456"/>
        <end position="479"/>
    </location>
</feature>